<feature type="transmembrane region" description="Helical" evidence="2">
    <location>
        <begin position="544"/>
        <end position="567"/>
    </location>
</feature>
<dbReference type="GO" id="GO:0042910">
    <property type="term" value="F:xenobiotic transmembrane transporter activity"/>
    <property type="evidence" value="ECO:0007669"/>
    <property type="project" value="TreeGrafter"/>
</dbReference>
<dbReference type="PANTHER" id="PTHR32063">
    <property type="match status" value="1"/>
</dbReference>
<dbReference type="STRING" id="1715692.RUE5091_00897"/>
<dbReference type="InterPro" id="IPR027463">
    <property type="entry name" value="AcrB_DN_DC_subdom"/>
</dbReference>
<evidence type="ECO:0000256" key="2">
    <source>
        <dbReference type="SAM" id="Phobius"/>
    </source>
</evidence>
<feature type="transmembrane region" description="Helical" evidence="2">
    <location>
        <begin position="1049"/>
        <end position="1069"/>
    </location>
</feature>
<dbReference type="Gene3D" id="3.30.70.1430">
    <property type="entry name" value="Multidrug efflux transporter AcrB pore domain"/>
    <property type="match status" value="1"/>
</dbReference>
<keyword evidence="2" id="KW-0812">Transmembrane</keyword>
<keyword evidence="2" id="KW-1133">Transmembrane helix</keyword>
<protein>
    <submittedName>
        <fullName evidence="3">Toluene efflux pump membrane transporter TtgE</fullName>
    </submittedName>
</protein>
<dbReference type="OrthoDB" id="9798415at2"/>
<dbReference type="Gene3D" id="3.30.2090.10">
    <property type="entry name" value="Multidrug efflux transporter AcrB TolC docking domain, DN and DC subdomains"/>
    <property type="match status" value="2"/>
</dbReference>
<dbReference type="Pfam" id="PF00873">
    <property type="entry name" value="ACR_tran"/>
    <property type="match status" value="3"/>
</dbReference>
<keyword evidence="2" id="KW-0472">Membrane</keyword>
<feature type="transmembrane region" description="Helical" evidence="2">
    <location>
        <begin position="432"/>
        <end position="452"/>
    </location>
</feature>
<keyword evidence="4" id="KW-1185">Reference proteome</keyword>
<dbReference type="SUPFAM" id="SSF82693">
    <property type="entry name" value="Multidrug efflux transporter AcrB pore domain, PN1, PN2, PC1 and PC2 subdomains"/>
    <property type="match status" value="2"/>
</dbReference>
<reference evidence="4" key="1">
    <citation type="submission" date="2015-09" db="EMBL/GenBank/DDBJ databases">
        <authorList>
            <person name="Rodrigo-Torres L."/>
            <person name="Arahal D.R."/>
        </authorList>
    </citation>
    <scope>NUCLEOTIDE SEQUENCE [LARGE SCALE GENOMIC DNA]</scope>
    <source>
        <strain evidence="4">CECT 5091</strain>
    </source>
</reference>
<dbReference type="InterPro" id="IPR001036">
    <property type="entry name" value="Acrflvin-R"/>
</dbReference>
<dbReference type="Proteomes" id="UP000051260">
    <property type="component" value="Unassembled WGS sequence"/>
</dbReference>
<feature type="transmembrane region" description="Helical" evidence="2">
    <location>
        <begin position="1022"/>
        <end position="1042"/>
    </location>
</feature>
<feature type="region of interest" description="Disordered" evidence="1">
    <location>
        <begin position="1232"/>
        <end position="1261"/>
    </location>
</feature>
<dbReference type="PRINTS" id="PR00702">
    <property type="entry name" value="ACRIFLAVINRP"/>
</dbReference>
<evidence type="ECO:0000256" key="1">
    <source>
        <dbReference type="SAM" id="MobiDB-lite"/>
    </source>
</evidence>
<proteinExistence type="predicted"/>
<feature type="transmembrane region" description="Helical" evidence="2">
    <location>
        <begin position="389"/>
        <end position="411"/>
    </location>
</feature>
<dbReference type="SUPFAM" id="SSF82714">
    <property type="entry name" value="Multidrug efflux transporter AcrB TolC docking domain, DN and DC subdomains"/>
    <property type="match status" value="2"/>
</dbReference>
<feature type="compositionally biased region" description="Pro residues" evidence="1">
    <location>
        <begin position="1250"/>
        <end position="1261"/>
    </location>
</feature>
<sequence length="1261" mass="136842">MTGLVAWAAHRARMVLAFIAISLIVGGFAYVGLPKEGEPDIEIPALFVSVQFPGISAEDSENLLIKPMETELADLDGLKEMSATAAEGYAGIALEFDFGWDKTAIMADVRDAMNTAQADFPEGAEQYSLTEINLSEFPIVIVNLTGAVPERTMARIAKDLQDELEALDSVLEAGIAGNRDELLEVVIDPLRLEAYNVSADELITVVQNNNQLIAAGEVDSAQGTFSVKIPSSFKTAEDVYSLPVKVNGDRVVTMGELAQINYTFEDREGTARFDNESTVALQVVKRKGFNLIDTVADVKTTLATAQEKWPAELQAAVDVGTSNDQSRIVDSMVRQLEGSVLTAIALVMIVVLASLGTRAALLVGFAIPTSFLLSFAFLAVMGVSISNMVMFGLILAVGMLVDGAIVVVEYADKRIKEGIGPMHAYVEAAQRMFWPIVSSTATTLCAFLPMLFWPGVPGEFMKMLPITLIFVLSSSLIVALIYLPVVGGVSGRMSRTFDRTSNWLRGVAPWWVRAVLVPPSLYMIFLGAMQLINPTYLTTEGGFWAVVLGAALFIFGAFAGSVTLSAAKIERHQEERVHTAREHSRFGYVVKFLVGNPIMPIVSIAVVIFGVMSVMSYYMANNRGVEFFVETEPEQATAYVRARGNLSLQEKDAMVLAAEEVIGQHPAVTNVFAFAGEGGLTQNDGGVSAPADTVGRVQFEITPWEDRPTLTEPAFFGLFEREVIAPEYDGNFVLDELNAELAKLPGFIVEILPLEQGPASAKPVHLRIKGDSWEELTASAQDARAVFDETPGLIKIEDTMPLPGIDWQIDVDVAKAGRFGADVATVGAMVQLVTRGILLGEMRPDNTDEEVEIRVRLPEHDRVLSTLDTLKVRTPDGLVPLSNFVTRQPVAKLAEINRIDQQRYYDVKADVEPGLFKVVVDGPDGTEQRLAVVRAVEEGVEPSETTITSPDGTVFELFQLTGAESVEDLRTAIEEENARFALVNPNERIAVLTEWLNTNPFSNTISWEWTGDQEDQAESGAFLQNAFLGALGLMFVILLAQFNSFYNSVLVLLAVILSTTGVLIGMIAMNQPFSIIMTGTGIVALAGIVVNNNIVLIDTYQEYSRYMPRIEAIVRTAEARIRPVLLTTLTTMAGLTPMMFGLSLDFINGGYSINSPTALWWKQLATAVVFGLGIATVLTLIVTPSLLALRVWVSTYTVWLGRALARATSGKSSQIAQDMAIGKAVRQAQATEVVWGDETSPAPKDAQTPEHPPGPPLKAAE</sequence>
<dbReference type="SUPFAM" id="SSF82866">
    <property type="entry name" value="Multidrug efflux transporter AcrB transmembrane domain"/>
    <property type="match status" value="2"/>
</dbReference>
<dbReference type="RefSeq" id="WP_058280655.1">
    <property type="nucleotide sequence ID" value="NZ_CYUD01000002.1"/>
</dbReference>
<dbReference type="AlphaFoldDB" id="A0A0P1I4J7"/>
<dbReference type="PANTHER" id="PTHR32063:SF0">
    <property type="entry name" value="SWARMING MOTILITY PROTEIN SWRC"/>
    <property type="match status" value="1"/>
</dbReference>
<feature type="transmembrane region" description="Helical" evidence="2">
    <location>
        <begin position="362"/>
        <end position="383"/>
    </location>
</feature>
<feature type="transmembrane region" description="Helical" evidence="2">
    <location>
        <begin position="12"/>
        <end position="33"/>
    </location>
</feature>
<feature type="transmembrane region" description="Helical" evidence="2">
    <location>
        <begin position="1124"/>
        <end position="1144"/>
    </location>
</feature>
<feature type="transmembrane region" description="Helical" evidence="2">
    <location>
        <begin position="1164"/>
        <end position="1189"/>
    </location>
</feature>
<feature type="transmembrane region" description="Helical" evidence="2">
    <location>
        <begin position="1075"/>
        <end position="1097"/>
    </location>
</feature>
<evidence type="ECO:0000313" key="3">
    <source>
        <dbReference type="EMBL" id="CUJ89599.1"/>
    </source>
</evidence>
<feature type="transmembrane region" description="Helical" evidence="2">
    <location>
        <begin position="510"/>
        <end position="532"/>
    </location>
</feature>
<dbReference type="Gene3D" id="1.20.1640.10">
    <property type="entry name" value="Multidrug efflux transporter AcrB transmembrane domain"/>
    <property type="match status" value="2"/>
</dbReference>
<gene>
    <name evidence="3" type="primary">ttgE</name>
    <name evidence="3" type="ORF">RUE5091_00897</name>
</gene>
<feature type="transmembrane region" description="Helical" evidence="2">
    <location>
        <begin position="464"/>
        <end position="489"/>
    </location>
</feature>
<feature type="transmembrane region" description="Helical" evidence="2">
    <location>
        <begin position="336"/>
        <end position="355"/>
    </location>
</feature>
<organism evidence="3 4">
    <name type="scientific">Ruegeria denitrificans</name>
    <dbReference type="NCBI Taxonomy" id="1715692"/>
    <lineage>
        <taxon>Bacteria</taxon>
        <taxon>Pseudomonadati</taxon>
        <taxon>Pseudomonadota</taxon>
        <taxon>Alphaproteobacteria</taxon>
        <taxon>Rhodobacterales</taxon>
        <taxon>Roseobacteraceae</taxon>
        <taxon>Ruegeria</taxon>
    </lineage>
</organism>
<evidence type="ECO:0000313" key="4">
    <source>
        <dbReference type="Proteomes" id="UP000051260"/>
    </source>
</evidence>
<accession>A0A0P1I4J7</accession>
<dbReference type="GO" id="GO:0005886">
    <property type="term" value="C:plasma membrane"/>
    <property type="evidence" value="ECO:0007669"/>
    <property type="project" value="TreeGrafter"/>
</dbReference>
<dbReference type="EMBL" id="CYUD01000002">
    <property type="protein sequence ID" value="CUJ89599.1"/>
    <property type="molecule type" value="Genomic_DNA"/>
</dbReference>
<name>A0A0P1I4J7_9RHOB</name>
<feature type="transmembrane region" description="Helical" evidence="2">
    <location>
        <begin position="588"/>
        <end position="619"/>
    </location>
</feature>